<dbReference type="Gene3D" id="1.25.40.10">
    <property type="entry name" value="Tetratricopeptide repeat domain"/>
    <property type="match status" value="1"/>
</dbReference>
<sequence>MTQLYHISLRIEHYGCMVDLLSRAGLLEEAHQLIEDMPMQTNAILWGSLLGGCKIHRDADLAEHVLKQLIRLEPWNSGNHVMLSNIFSNSGRWGDAAKLRLEMKAKGVQKVRAYSWVEFNGKVHEFHVGDKSHPLSDQIYTKLDELGMEMKAMGYEPTTEVVMFDIEDEEGAHASASQREDRHCV</sequence>
<proteinExistence type="predicted"/>
<accession>A0A0A9DJG9</accession>
<evidence type="ECO:0000256" key="1">
    <source>
        <dbReference type="ARBA" id="ARBA00022737"/>
    </source>
</evidence>
<dbReference type="EMBL" id="GBRH01209949">
    <property type="protein sequence ID" value="JAD87946.1"/>
    <property type="molecule type" value="Transcribed_RNA"/>
</dbReference>
<dbReference type="Pfam" id="PF20431">
    <property type="entry name" value="E_motif"/>
    <property type="match status" value="1"/>
</dbReference>
<reference evidence="3" key="1">
    <citation type="submission" date="2014-09" db="EMBL/GenBank/DDBJ databases">
        <authorList>
            <person name="Magalhaes I.L.F."/>
            <person name="Oliveira U."/>
            <person name="Santos F.R."/>
            <person name="Vidigal T.H.D.A."/>
            <person name="Brescovit A.D."/>
            <person name="Santos A.J."/>
        </authorList>
    </citation>
    <scope>NUCLEOTIDE SEQUENCE</scope>
    <source>
        <tissue evidence="3">Shoot tissue taken approximately 20 cm above the soil surface</tissue>
    </source>
</reference>
<dbReference type="NCBIfam" id="TIGR00756">
    <property type="entry name" value="PPR"/>
    <property type="match status" value="1"/>
</dbReference>
<dbReference type="InterPro" id="IPR046849">
    <property type="entry name" value="E2_motif"/>
</dbReference>
<dbReference type="GO" id="GO:0003723">
    <property type="term" value="F:RNA binding"/>
    <property type="evidence" value="ECO:0007669"/>
    <property type="project" value="InterPro"/>
</dbReference>
<dbReference type="PANTHER" id="PTHR47926">
    <property type="entry name" value="PENTATRICOPEPTIDE REPEAT-CONTAINING PROTEIN"/>
    <property type="match status" value="1"/>
</dbReference>
<dbReference type="InterPro" id="IPR011990">
    <property type="entry name" value="TPR-like_helical_dom_sf"/>
</dbReference>
<name>A0A0A9DJG9_ARUDO</name>
<dbReference type="FunFam" id="1.25.40.10:FF:000366">
    <property type="entry name" value="Pentatricopeptide (PPR) repeat-containing protein"/>
    <property type="match status" value="1"/>
</dbReference>
<keyword evidence="2" id="KW-0809">Transit peptide</keyword>
<dbReference type="Pfam" id="PF20430">
    <property type="entry name" value="Eplus_motif"/>
    <property type="match status" value="1"/>
</dbReference>
<organism evidence="3">
    <name type="scientific">Arundo donax</name>
    <name type="common">Giant reed</name>
    <name type="synonym">Donax arundinaceus</name>
    <dbReference type="NCBI Taxonomy" id="35708"/>
    <lineage>
        <taxon>Eukaryota</taxon>
        <taxon>Viridiplantae</taxon>
        <taxon>Streptophyta</taxon>
        <taxon>Embryophyta</taxon>
        <taxon>Tracheophyta</taxon>
        <taxon>Spermatophyta</taxon>
        <taxon>Magnoliopsida</taxon>
        <taxon>Liliopsida</taxon>
        <taxon>Poales</taxon>
        <taxon>Poaceae</taxon>
        <taxon>PACMAD clade</taxon>
        <taxon>Arundinoideae</taxon>
        <taxon>Arundineae</taxon>
        <taxon>Arundo</taxon>
    </lineage>
</organism>
<keyword evidence="1" id="KW-0677">Repeat</keyword>
<dbReference type="InterPro" id="IPR046848">
    <property type="entry name" value="E_motif"/>
</dbReference>
<reference evidence="3" key="2">
    <citation type="journal article" date="2015" name="Data Brief">
        <title>Shoot transcriptome of the giant reed, Arundo donax.</title>
        <authorList>
            <person name="Barrero R.A."/>
            <person name="Guerrero F.D."/>
            <person name="Moolhuijzen P."/>
            <person name="Goolsby J.A."/>
            <person name="Tidwell J."/>
            <person name="Bellgard S.E."/>
            <person name="Bellgard M.I."/>
        </authorList>
    </citation>
    <scope>NUCLEOTIDE SEQUENCE</scope>
    <source>
        <tissue evidence="3">Shoot tissue taken approximately 20 cm above the soil surface</tissue>
    </source>
</reference>
<dbReference type="InterPro" id="IPR002885">
    <property type="entry name" value="PPR_rpt"/>
</dbReference>
<dbReference type="GO" id="GO:0009451">
    <property type="term" value="P:RNA modification"/>
    <property type="evidence" value="ECO:0007669"/>
    <property type="project" value="InterPro"/>
</dbReference>
<protein>
    <submittedName>
        <fullName evidence="3">Uncharacterized protein</fullName>
    </submittedName>
</protein>
<dbReference type="AlphaFoldDB" id="A0A0A9DJG9"/>
<evidence type="ECO:0000256" key="2">
    <source>
        <dbReference type="ARBA" id="ARBA00022946"/>
    </source>
</evidence>
<dbReference type="Pfam" id="PF01535">
    <property type="entry name" value="PPR"/>
    <property type="match status" value="1"/>
</dbReference>
<dbReference type="InterPro" id="IPR046960">
    <property type="entry name" value="PPR_At4g14850-like_plant"/>
</dbReference>
<dbReference type="PANTHER" id="PTHR47926:SF446">
    <property type="entry name" value="PENTACOTRIPEPTIDE-REPEAT REGION OF PRORP DOMAIN-CONTAINING PROTEIN"/>
    <property type="match status" value="1"/>
</dbReference>
<evidence type="ECO:0000313" key="3">
    <source>
        <dbReference type="EMBL" id="JAD87946.1"/>
    </source>
</evidence>